<feature type="compositionally biased region" description="Low complexity" evidence="1">
    <location>
        <begin position="338"/>
        <end position="356"/>
    </location>
</feature>
<sequence>MKVKKAKRDLHTGEKKKKRNREQNDEVEIQATVEDVEVDNEIHVSDTKKEKASVNKKRKNKDKSLVRKRKPKGEEVDLEEQSDEVVDNCHSSAEEIQDFGGHRDLDTGAVTKPCRSKKDKKKRKKEDRNSQDKGEWYNNLKESRVFRKWHRRTPTQQNEPKEILIQRLGERHKRKKRKVKKEARKGEALQISMADLEGAEGYKPSAEYVEDSNDALINLTDSTELLFLKLPSSNDFLSDIHGKKLSLTLHNDGKLARFKGSSGKAYDFVSFFGQEPDETVFVSSTEPKIAKISMRVSTVHYPDPKELESLNSTNVRHAHRHSSGITGTTSSRYFPMQSGGRAASSKGSRQKSSFSGISSMSPENSHEGKPERRKLTE</sequence>
<dbReference type="AlphaFoldDB" id="A0A4D6LXA3"/>
<evidence type="ECO:0000256" key="1">
    <source>
        <dbReference type="SAM" id="MobiDB-lite"/>
    </source>
</evidence>
<dbReference type="PANTHER" id="PTHR36407:SF1">
    <property type="entry name" value="MEDIATOR-ASSOCIATED PROTEIN 2"/>
    <property type="match status" value="1"/>
</dbReference>
<dbReference type="PANTHER" id="PTHR36407">
    <property type="entry name" value="MEDIATOR-ASSOCIATED PROTEIN 2"/>
    <property type="match status" value="1"/>
</dbReference>
<feature type="compositionally biased region" description="Acidic residues" evidence="1">
    <location>
        <begin position="76"/>
        <end position="86"/>
    </location>
</feature>
<dbReference type="InterPro" id="IPR038823">
    <property type="entry name" value="MED2_plant"/>
</dbReference>
<gene>
    <name evidence="2" type="ORF">DEO72_LG5g1181</name>
</gene>
<evidence type="ECO:0000313" key="3">
    <source>
        <dbReference type="Proteomes" id="UP000501690"/>
    </source>
</evidence>
<evidence type="ECO:0000313" key="2">
    <source>
        <dbReference type="EMBL" id="QCD93110.1"/>
    </source>
</evidence>
<proteinExistence type="predicted"/>
<reference evidence="2 3" key="1">
    <citation type="submission" date="2019-04" db="EMBL/GenBank/DDBJ databases">
        <title>An improved genome assembly and genetic linkage map for asparagus bean, Vigna unguiculata ssp. sesquipedialis.</title>
        <authorList>
            <person name="Xia Q."/>
            <person name="Zhang R."/>
            <person name="Dong Y."/>
        </authorList>
    </citation>
    <scope>NUCLEOTIDE SEQUENCE [LARGE SCALE GENOMIC DNA]</scope>
    <source>
        <tissue evidence="2">Leaf</tissue>
    </source>
</reference>
<feature type="compositionally biased region" description="Polar residues" evidence="1">
    <location>
        <begin position="323"/>
        <end position="332"/>
    </location>
</feature>
<name>A0A4D6LXA3_VIGUN</name>
<feature type="compositionally biased region" description="Basic and acidic residues" evidence="1">
    <location>
        <begin position="41"/>
        <end position="53"/>
    </location>
</feature>
<feature type="region of interest" description="Disordered" evidence="1">
    <location>
        <begin position="1"/>
        <end position="28"/>
    </location>
</feature>
<dbReference type="Proteomes" id="UP000501690">
    <property type="component" value="Linkage Group LG5"/>
</dbReference>
<keyword evidence="3" id="KW-1185">Reference proteome</keyword>
<feature type="compositionally biased region" description="Basic and acidic residues" evidence="1">
    <location>
        <begin position="364"/>
        <end position="377"/>
    </location>
</feature>
<organism evidence="2 3">
    <name type="scientific">Vigna unguiculata</name>
    <name type="common">Cowpea</name>
    <dbReference type="NCBI Taxonomy" id="3917"/>
    <lineage>
        <taxon>Eukaryota</taxon>
        <taxon>Viridiplantae</taxon>
        <taxon>Streptophyta</taxon>
        <taxon>Embryophyta</taxon>
        <taxon>Tracheophyta</taxon>
        <taxon>Spermatophyta</taxon>
        <taxon>Magnoliopsida</taxon>
        <taxon>eudicotyledons</taxon>
        <taxon>Gunneridae</taxon>
        <taxon>Pentapetalae</taxon>
        <taxon>rosids</taxon>
        <taxon>fabids</taxon>
        <taxon>Fabales</taxon>
        <taxon>Fabaceae</taxon>
        <taxon>Papilionoideae</taxon>
        <taxon>50 kb inversion clade</taxon>
        <taxon>NPAAA clade</taxon>
        <taxon>indigoferoid/millettioid clade</taxon>
        <taxon>Phaseoleae</taxon>
        <taxon>Vigna</taxon>
    </lineage>
</organism>
<dbReference type="EMBL" id="CP039349">
    <property type="protein sequence ID" value="QCD93110.1"/>
    <property type="molecule type" value="Genomic_DNA"/>
</dbReference>
<feature type="compositionally biased region" description="Basic and acidic residues" evidence="1">
    <location>
        <begin position="126"/>
        <end position="145"/>
    </location>
</feature>
<feature type="compositionally biased region" description="Basic residues" evidence="1">
    <location>
        <begin position="170"/>
        <end position="183"/>
    </location>
</feature>
<feature type="compositionally biased region" description="Basic residues" evidence="1">
    <location>
        <begin position="1"/>
        <end position="20"/>
    </location>
</feature>
<protein>
    <submittedName>
        <fullName evidence="2">Uncharacterized protein</fullName>
    </submittedName>
</protein>
<feature type="compositionally biased region" description="Basic residues" evidence="1">
    <location>
        <begin position="54"/>
        <end position="71"/>
    </location>
</feature>
<feature type="region of interest" description="Disordered" evidence="1">
    <location>
        <begin position="41"/>
        <end position="183"/>
    </location>
</feature>
<feature type="compositionally biased region" description="Basic residues" evidence="1">
    <location>
        <begin position="114"/>
        <end position="125"/>
    </location>
</feature>
<accession>A0A4D6LXA3</accession>
<feature type="region of interest" description="Disordered" evidence="1">
    <location>
        <begin position="305"/>
        <end position="377"/>
    </location>
</feature>